<comment type="similarity">
    <text evidence="2">Belongs to the beta-catenin family.</text>
</comment>
<name>A0A6J2UX92_CHACN</name>
<keyword evidence="4" id="KW-0130">Cell adhesion</keyword>
<evidence type="ECO:0000256" key="5">
    <source>
        <dbReference type="ARBA" id="ARBA00022949"/>
    </source>
</evidence>
<feature type="compositionally biased region" description="Basic residues" evidence="7">
    <location>
        <begin position="41"/>
        <end position="51"/>
    </location>
</feature>
<feature type="region of interest" description="Disordered" evidence="7">
    <location>
        <begin position="1"/>
        <end position="74"/>
    </location>
</feature>
<keyword evidence="3" id="KW-0677">Repeat</keyword>
<organism evidence="8 9">
    <name type="scientific">Chanos chanos</name>
    <name type="common">Milkfish</name>
    <name type="synonym">Mugil chanos</name>
    <dbReference type="NCBI Taxonomy" id="29144"/>
    <lineage>
        <taxon>Eukaryota</taxon>
        <taxon>Metazoa</taxon>
        <taxon>Chordata</taxon>
        <taxon>Craniata</taxon>
        <taxon>Vertebrata</taxon>
        <taxon>Euteleostomi</taxon>
        <taxon>Actinopterygii</taxon>
        <taxon>Neopterygii</taxon>
        <taxon>Teleostei</taxon>
        <taxon>Ostariophysi</taxon>
        <taxon>Gonorynchiformes</taxon>
        <taxon>Chanidae</taxon>
        <taxon>Chanos</taxon>
    </lineage>
</organism>
<dbReference type="InParanoid" id="A0A6J2UX92"/>
<dbReference type="InterPro" id="IPR016024">
    <property type="entry name" value="ARM-type_fold"/>
</dbReference>
<dbReference type="RefSeq" id="XP_030623686.1">
    <property type="nucleotide sequence ID" value="XM_030767826.1"/>
</dbReference>
<dbReference type="AlphaFoldDB" id="A0A6J2UX92"/>
<feature type="compositionally biased region" description="Polar residues" evidence="7">
    <location>
        <begin position="137"/>
        <end position="148"/>
    </location>
</feature>
<evidence type="ECO:0000256" key="6">
    <source>
        <dbReference type="PROSITE-ProRule" id="PRU00259"/>
    </source>
</evidence>
<feature type="repeat" description="ARM" evidence="6">
    <location>
        <begin position="277"/>
        <end position="319"/>
    </location>
</feature>
<dbReference type="GO" id="GO:0005737">
    <property type="term" value="C:cytoplasm"/>
    <property type="evidence" value="ECO:0007669"/>
    <property type="project" value="TreeGrafter"/>
</dbReference>
<evidence type="ECO:0000256" key="1">
    <source>
        <dbReference type="ARBA" id="ARBA00004282"/>
    </source>
</evidence>
<dbReference type="SUPFAM" id="SSF48371">
    <property type="entry name" value="ARM repeat"/>
    <property type="match status" value="1"/>
</dbReference>
<dbReference type="CTD" id="100000637"/>
<feature type="compositionally biased region" description="Polar residues" evidence="7">
    <location>
        <begin position="61"/>
        <end position="74"/>
    </location>
</feature>
<keyword evidence="5" id="KW-0965">Cell junction</keyword>
<accession>A0A6J2UX92</accession>
<dbReference type="GO" id="GO:0005634">
    <property type="term" value="C:nucleus"/>
    <property type="evidence" value="ECO:0007669"/>
    <property type="project" value="TreeGrafter"/>
</dbReference>
<dbReference type="PANTHER" id="PTHR10372">
    <property type="entry name" value="PLAKOPHILLIN-RELATED"/>
    <property type="match status" value="1"/>
</dbReference>
<dbReference type="GO" id="GO:0005912">
    <property type="term" value="C:adherens junction"/>
    <property type="evidence" value="ECO:0007669"/>
    <property type="project" value="TreeGrafter"/>
</dbReference>
<dbReference type="GO" id="GO:0098609">
    <property type="term" value="P:cell-cell adhesion"/>
    <property type="evidence" value="ECO:0007669"/>
    <property type="project" value="InterPro"/>
</dbReference>
<dbReference type="Proteomes" id="UP000504632">
    <property type="component" value="Chromosome 3"/>
</dbReference>
<gene>
    <name evidence="9" type="primary">pkp1a</name>
</gene>
<proteinExistence type="inferred from homology"/>
<protein>
    <submittedName>
        <fullName evidence="9">Plakophilin-1</fullName>
    </submittedName>
</protein>
<evidence type="ECO:0000313" key="9">
    <source>
        <dbReference type="RefSeq" id="XP_030623686.1"/>
    </source>
</evidence>
<evidence type="ECO:0000313" key="8">
    <source>
        <dbReference type="Proteomes" id="UP000504632"/>
    </source>
</evidence>
<dbReference type="GO" id="GO:0005886">
    <property type="term" value="C:plasma membrane"/>
    <property type="evidence" value="ECO:0007669"/>
    <property type="project" value="TreeGrafter"/>
</dbReference>
<evidence type="ECO:0000256" key="3">
    <source>
        <dbReference type="ARBA" id="ARBA00022737"/>
    </source>
</evidence>
<dbReference type="InterPro" id="IPR011989">
    <property type="entry name" value="ARM-like"/>
</dbReference>
<feature type="region of interest" description="Disordered" evidence="7">
    <location>
        <begin position="98"/>
        <end position="151"/>
    </location>
</feature>
<dbReference type="GeneID" id="115806967"/>
<comment type="subcellular location">
    <subcellularLocation>
        <location evidence="1">Cell junction</location>
    </subcellularLocation>
</comment>
<sequence length="714" mass="77917">MAVDPFRSATSMGTGEDTSLAVPSDDKLRSGQRRVLDQVHSIKRSKSKQSKKSTSSPTSKNILSSPGSGSVFSGTRSLRFTSVKQNGSGFQRSDYAVATGQSKMQQQQQGRYRSLSARTMTVRHSTSQQDKKWPEPLNTNGLKTSRSDPSLEVDTPVSAAAHTMLRTATVRGQTSSRSDMQSVAVDSGQVTAKSSQSRLIRFPSNQAQVENKVSVTKSKTTEVSGMNGMSIMPDITMKEAVEYLSSSEESYQLCGASFIQHSTFKEDKAKQEVHQLNGIPPLVALLRSPKPHIQQTAAAALRNLVFKNTENKLQVSACGGIEEALSLLKETGSTETQKQLTGFLWNLSSADALKAELIKNALPVLTESVIVPYTCWSDSTVNNNVDPEVFYSTTGCMRNLSCAKVQERQVMRECRGLIDSIITYIQSCVDVDQPDDKSVENCACILHNLTYQLETEAPEHFSKFNEPDKSSPERKSPTVGCFSPKSNKIQERIFDFPAVEESAPKGIGWLYHTKTMQTYLSLLGSSQKDSTLEACCGALQNLTANKSPFSYLMGQTIVQKLNGLPYITSLLKSPNSSLQNTTMSLVGNLACATTIQTTMARQVVPELSSLLTAGTKELGNSDKTMATACHAVRTLLLAEPEMGRKVLNTAFISSLTDLSENGHFSKASKAASLLLYSLWGQKDIQSFLKKQGMSKTMFVNETTIAAHKSVQVIE</sequence>
<feature type="compositionally biased region" description="Polar residues" evidence="7">
    <location>
        <begin position="116"/>
        <end position="128"/>
    </location>
</feature>
<dbReference type="Pfam" id="PF00514">
    <property type="entry name" value="Arm"/>
    <property type="match status" value="2"/>
</dbReference>
<dbReference type="OrthoDB" id="3245100at2759"/>
<reference evidence="9" key="1">
    <citation type="submission" date="2025-08" db="UniProtKB">
        <authorList>
            <consortium name="RefSeq"/>
        </authorList>
    </citation>
    <scope>IDENTIFICATION</scope>
</reference>
<dbReference type="SMART" id="SM00185">
    <property type="entry name" value="ARM"/>
    <property type="match status" value="7"/>
</dbReference>
<evidence type="ECO:0000256" key="4">
    <source>
        <dbReference type="ARBA" id="ARBA00022889"/>
    </source>
</evidence>
<dbReference type="PROSITE" id="PS50176">
    <property type="entry name" value="ARM_REPEAT"/>
    <property type="match status" value="1"/>
</dbReference>
<feature type="compositionally biased region" description="Polar residues" evidence="7">
    <location>
        <begin position="8"/>
        <end position="17"/>
    </location>
</feature>
<evidence type="ECO:0000256" key="2">
    <source>
        <dbReference type="ARBA" id="ARBA00005462"/>
    </source>
</evidence>
<dbReference type="PANTHER" id="PTHR10372:SF3">
    <property type="entry name" value="PLAKOPHILIN-1"/>
    <property type="match status" value="1"/>
</dbReference>
<dbReference type="InterPro" id="IPR000225">
    <property type="entry name" value="Armadillo"/>
</dbReference>
<feature type="compositionally biased region" description="Basic and acidic residues" evidence="7">
    <location>
        <begin position="24"/>
        <end position="37"/>
    </location>
</feature>
<evidence type="ECO:0000256" key="7">
    <source>
        <dbReference type="SAM" id="MobiDB-lite"/>
    </source>
</evidence>
<dbReference type="Gene3D" id="1.25.10.10">
    <property type="entry name" value="Leucine-rich Repeat Variant"/>
    <property type="match status" value="1"/>
</dbReference>
<dbReference type="InterPro" id="IPR028435">
    <property type="entry name" value="Plakophilin/d_Catenin"/>
</dbReference>
<keyword evidence="8" id="KW-1185">Reference proteome</keyword>